<evidence type="ECO:0000313" key="3">
    <source>
        <dbReference type="Proteomes" id="UP000289168"/>
    </source>
</evidence>
<reference evidence="2 3" key="1">
    <citation type="submission" date="2019-01" db="EMBL/GenBank/DDBJ databases">
        <authorList>
            <person name="Enrique A.G."/>
            <person name="Garlena R.A."/>
            <person name="Russell D.A."/>
            <person name="Pope W.H."/>
            <person name="Jacobs-Sera D."/>
            <person name="Hatfull G.F."/>
        </authorList>
    </citation>
    <scope>NUCLEOTIDE SEQUENCE [LARGE SCALE GENOMIC DNA]</scope>
</reference>
<protein>
    <submittedName>
        <fullName evidence="2">Uncharacterized protein</fullName>
    </submittedName>
</protein>
<name>A0A410TD71_9CAUD</name>
<dbReference type="Proteomes" id="UP000289168">
    <property type="component" value="Segment"/>
</dbReference>
<evidence type="ECO:0000256" key="1">
    <source>
        <dbReference type="SAM" id="Coils"/>
    </source>
</evidence>
<dbReference type="EMBL" id="MK376959">
    <property type="protein sequence ID" value="QAU06960.1"/>
    <property type="molecule type" value="Genomic_DNA"/>
</dbReference>
<evidence type="ECO:0000313" key="2">
    <source>
        <dbReference type="EMBL" id="QAU06960.1"/>
    </source>
</evidence>
<keyword evidence="1" id="KW-0175">Coiled coil</keyword>
<accession>A0A410TD71</accession>
<feature type="coiled-coil region" evidence="1">
    <location>
        <begin position="5"/>
        <end position="32"/>
    </location>
</feature>
<sequence length="275" mass="30230">MSEDYRRALEQAEELREEVVKYEGILEELLEILGARRYDHVVDAVRELIGRNNTQRQLIEMLSGKATLSDHWKTQYDIARQKQLEAEQRAGMAEACCGCDNGGHHVLPKPDPKDPQHWSFASGLVYWSGLPGAWSYQDLQSHARGLALEQAGEDTPEPVATVAQDESVGADQGLPTPDSANPEHLRFAGHVVASTAHPNSDNGFGHQQPRTAAELFNEADRIVSKQACDDAVEKAVTAYFDAAHNGRPKNVYPHVKSGMEAALNAAAAEWAEVNK</sequence>
<proteinExistence type="predicted"/>
<gene>
    <name evidence="2" type="primary">95</name>
    <name evidence="2" type="ORF">SEA_APHELION_95</name>
</gene>
<organism evidence="2 3">
    <name type="scientific">Gordonia phage Aphelion</name>
    <dbReference type="NCBI Taxonomy" id="2507860"/>
    <lineage>
        <taxon>Viruses</taxon>
        <taxon>Duplodnaviria</taxon>
        <taxon>Heunggongvirae</taxon>
        <taxon>Uroviricota</taxon>
        <taxon>Caudoviricetes</taxon>
        <taxon>Smoothievirus</taxon>
        <taxon>Smoothievirus smoothie</taxon>
    </lineage>
</organism>